<dbReference type="InterPro" id="IPR006665">
    <property type="entry name" value="OmpA-like"/>
</dbReference>
<organism evidence="7 8">
    <name type="scientific">Sinomicrobium weinanense</name>
    <dbReference type="NCBI Taxonomy" id="2842200"/>
    <lineage>
        <taxon>Bacteria</taxon>
        <taxon>Pseudomonadati</taxon>
        <taxon>Bacteroidota</taxon>
        <taxon>Flavobacteriia</taxon>
        <taxon>Flavobacteriales</taxon>
        <taxon>Flavobacteriaceae</taxon>
        <taxon>Sinomicrobium</taxon>
    </lineage>
</organism>
<feature type="compositionally biased region" description="Basic and acidic residues" evidence="5">
    <location>
        <begin position="333"/>
        <end position="347"/>
    </location>
</feature>
<dbReference type="EMBL" id="JACVDC010000007">
    <property type="protein sequence ID" value="MBC9795207.1"/>
    <property type="molecule type" value="Genomic_DNA"/>
</dbReference>
<dbReference type="GO" id="GO:0009279">
    <property type="term" value="C:cell outer membrane"/>
    <property type="evidence" value="ECO:0007669"/>
    <property type="project" value="UniProtKB-SubCell"/>
</dbReference>
<dbReference type="PRINTS" id="PR01021">
    <property type="entry name" value="OMPADOMAIN"/>
</dbReference>
<comment type="caution">
    <text evidence="7">The sequence shown here is derived from an EMBL/GenBank/DDBJ whole genome shotgun (WGS) entry which is preliminary data.</text>
</comment>
<feature type="region of interest" description="Disordered" evidence="5">
    <location>
        <begin position="319"/>
        <end position="347"/>
    </location>
</feature>
<reference evidence="7 8" key="1">
    <citation type="submission" date="2020-09" db="EMBL/GenBank/DDBJ databases">
        <title>Sinomicrobium weinanense sp. nov., a halophilic bacteria isolated from saline-alkali soil.</title>
        <authorList>
            <person name="Wu P."/>
            <person name="Ren H."/>
            <person name="Mei Y."/>
            <person name="Liang Y."/>
            <person name="Chen Z."/>
        </authorList>
    </citation>
    <scope>NUCLEOTIDE SEQUENCE [LARGE SCALE GENOMIC DNA]</scope>
    <source>
        <strain evidence="7 8">FJxs</strain>
    </source>
</reference>
<evidence type="ECO:0000256" key="5">
    <source>
        <dbReference type="SAM" id="MobiDB-lite"/>
    </source>
</evidence>
<dbReference type="AlphaFoldDB" id="A0A926JQ25"/>
<name>A0A926JQ25_9FLAO</name>
<dbReference type="PANTHER" id="PTHR30329">
    <property type="entry name" value="STATOR ELEMENT OF FLAGELLAR MOTOR COMPLEX"/>
    <property type="match status" value="1"/>
</dbReference>
<evidence type="ECO:0000313" key="8">
    <source>
        <dbReference type="Proteomes" id="UP000653730"/>
    </source>
</evidence>
<keyword evidence="8" id="KW-1185">Reference proteome</keyword>
<comment type="subcellular location">
    <subcellularLocation>
        <location evidence="1">Cell outer membrane</location>
    </subcellularLocation>
</comment>
<evidence type="ECO:0000259" key="6">
    <source>
        <dbReference type="PROSITE" id="PS51123"/>
    </source>
</evidence>
<dbReference type="PANTHER" id="PTHR30329:SF21">
    <property type="entry name" value="LIPOPROTEIN YIAD-RELATED"/>
    <property type="match status" value="1"/>
</dbReference>
<evidence type="ECO:0000256" key="3">
    <source>
        <dbReference type="ARBA" id="ARBA00023237"/>
    </source>
</evidence>
<proteinExistence type="predicted"/>
<dbReference type="InterPro" id="IPR006664">
    <property type="entry name" value="OMP_bac"/>
</dbReference>
<protein>
    <submittedName>
        <fullName evidence="7">OmpA family protein</fullName>
    </submittedName>
</protein>
<dbReference type="CDD" id="cd07185">
    <property type="entry name" value="OmpA_C-like"/>
    <property type="match status" value="1"/>
</dbReference>
<evidence type="ECO:0000256" key="4">
    <source>
        <dbReference type="PROSITE-ProRule" id="PRU00473"/>
    </source>
</evidence>
<feature type="region of interest" description="Disordered" evidence="5">
    <location>
        <begin position="21"/>
        <end position="59"/>
    </location>
</feature>
<dbReference type="PROSITE" id="PS51123">
    <property type="entry name" value="OMPA_2"/>
    <property type="match status" value="1"/>
</dbReference>
<evidence type="ECO:0000256" key="1">
    <source>
        <dbReference type="ARBA" id="ARBA00004442"/>
    </source>
</evidence>
<dbReference type="InterPro" id="IPR036737">
    <property type="entry name" value="OmpA-like_sf"/>
</dbReference>
<dbReference type="RefSeq" id="WP_187964359.1">
    <property type="nucleotide sequence ID" value="NZ_JACVDC010000007.1"/>
</dbReference>
<feature type="compositionally biased region" description="Basic and acidic residues" evidence="5">
    <location>
        <begin position="21"/>
        <end position="52"/>
    </location>
</feature>
<dbReference type="PROSITE" id="PS51257">
    <property type="entry name" value="PROKAR_LIPOPROTEIN"/>
    <property type="match status" value="1"/>
</dbReference>
<evidence type="ECO:0000313" key="7">
    <source>
        <dbReference type="EMBL" id="MBC9795207.1"/>
    </source>
</evidence>
<dbReference type="Pfam" id="PF00691">
    <property type="entry name" value="OmpA"/>
    <property type="match status" value="1"/>
</dbReference>
<dbReference type="Proteomes" id="UP000653730">
    <property type="component" value="Unassembled WGS sequence"/>
</dbReference>
<feature type="domain" description="OmpA-like" evidence="6">
    <location>
        <begin position="233"/>
        <end position="347"/>
    </location>
</feature>
<gene>
    <name evidence="7" type="ORF">IBL28_04460</name>
</gene>
<keyword evidence="2 4" id="KW-0472">Membrane</keyword>
<keyword evidence="3" id="KW-0998">Cell outer membrane</keyword>
<dbReference type="Gene3D" id="3.30.1330.60">
    <property type="entry name" value="OmpA-like domain"/>
    <property type="match status" value="1"/>
</dbReference>
<evidence type="ECO:0000256" key="2">
    <source>
        <dbReference type="ARBA" id="ARBA00023136"/>
    </source>
</evidence>
<dbReference type="SUPFAM" id="SSF103088">
    <property type="entry name" value="OmpA-like"/>
    <property type="match status" value="1"/>
</dbReference>
<sequence>MKKLLISFIVMSLLLACNGSRENKKDATGPEENKESPVAEDHTETKTTEAEAKTGPGTDTAKFDIEKIAVSDADLGDFPFFSLPEGLKTTNRPINRKYDVLYFPIDSIMTPLEGKVWKTYVSAEGGYKDWSLPYFLKSYDEAIISAGGVKIFDGKINHEEYERYHEDAQYMGEDGSIGYVGEKIKVYVIRRPDGGNIYIQLTGDSAAGKLNILQEEPFKQTISILKSDEIRKDLEEKGKAVLYINFDLDKATLKPEGKEAVDEIAKALQGNEDLKVAIHGYTDNSGGNTHNQELSEDRAQSVLDELVSLGIDGSRLSSRGFGAQDPIADNGSEEGRAKNRRVELIKQ</sequence>
<accession>A0A926JQ25</accession>
<dbReference type="InterPro" id="IPR050330">
    <property type="entry name" value="Bact_OuterMem_StrucFunc"/>
</dbReference>